<dbReference type="InterPro" id="IPR057736">
    <property type="entry name" value="SAF_PseI/NeuA/NeuB"/>
</dbReference>
<feature type="region of interest" description="Disordered" evidence="1">
    <location>
        <begin position="161"/>
        <end position="181"/>
    </location>
</feature>
<dbReference type="EMBL" id="CP066832">
    <property type="protein sequence ID" value="QQM47554.1"/>
    <property type="molecule type" value="Genomic_DNA"/>
</dbReference>
<dbReference type="CDD" id="cd11615">
    <property type="entry name" value="SAF_NeuB_like"/>
    <property type="match status" value="1"/>
</dbReference>
<dbReference type="Gene3D" id="3.90.1210.10">
    <property type="entry name" value="Antifreeze-like/N-acetylneuraminic acid synthase C-terminal domain"/>
    <property type="match status" value="1"/>
</dbReference>
<feature type="region of interest" description="Disordered" evidence="1">
    <location>
        <begin position="1"/>
        <end position="24"/>
    </location>
</feature>
<organism evidence="4 5">
    <name type="scientific">Streptomyces liliifuscus</name>
    <dbReference type="NCBI Taxonomy" id="2797636"/>
    <lineage>
        <taxon>Bacteria</taxon>
        <taxon>Bacillati</taxon>
        <taxon>Actinomycetota</taxon>
        <taxon>Actinomycetes</taxon>
        <taxon>Kitasatosporales</taxon>
        <taxon>Streptomycetaceae</taxon>
        <taxon>Streptomyces</taxon>
    </lineage>
</organism>
<keyword evidence="4" id="KW-0966">Cell projection</keyword>
<dbReference type="KEGG" id="slf:JEQ17_49295"/>
<keyword evidence="2" id="KW-0472">Membrane</keyword>
<keyword evidence="2" id="KW-0812">Transmembrane</keyword>
<dbReference type="AlphaFoldDB" id="A0A7T7L730"/>
<dbReference type="RefSeq" id="WP_200402270.1">
    <property type="nucleotide sequence ID" value="NZ_CP066832.1"/>
</dbReference>
<proteinExistence type="predicted"/>
<dbReference type="Pfam" id="PF13144">
    <property type="entry name" value="ChapFlgA"/>
    <property type="match status" value="1"/>
</dbReference>
<name>A0A7T7L730_9ACTN</name>
<evidence type="ECO:0000313" key="5">
    <source>
        <dbReference type="Proteomes" id="UP000595636"/>
    </source>
</evidence>
<sequence length="228" mass="22686">MPRTKQPTAPSEPGSAPVLLPITNDAPRRRRRPVVVGAGLALAAVGALVSVWLVDEAGDKVSVVATRHPIAAGESIKASDLVATEISHGTELRSLPASHASDIIGKQAASDLPAGVLVTEDSVSDGSSVTKGKSVVGILAKPGQLPIQKLRTGDAVTIVHTPQDGSASASSSKAGSTPDSLPAVVSRVGAPDANGAVVVDVAAPEVNSTSLAAWAASGDVAIVLKATS</sequence>
<feature type="transmembrane region" description="Helical" evidence="2">
    <location>
        <begin position="34"/>
        <end position="54"/>
    </location>
</feature>
<dbReference type="SMART" id="SM00858">
    <property type="entry name" value="SAF"/>
    <property type="match status" value="1"/>
</dbReference>
<protein>
    <submittedName>
        <fullName evidence="4">Flagella basal body P-ring formation protein FlgA</fullName>
    </submittedName>
</protein>
<keyword evidence="5" id="KW-1185">Reference proteome</keyword>
<keyword evidence="4" id="KW-0969">Cilium</keyword>
<keyword evidence="4" id="KW-0614">Plasmid</keyword>
<geneLocation type="plasmid" evidence="4 5">
    <name>unnamed1</name>
</geneLocation>
<dbReference type="InterPro" id="IPR013974">
    <property type="entry name" value="SAF"/>
</dbReference>
<keyword evidence="4" id="KW-0282">Flagellum</keyword>
<gene>
    <name evidence="4" type="ORF">JEQ17_49295</name>
</gene>
<dbReference type="Proteomes" id="UP000595636">
    <property type="component" value="Plasmid unnamed1"/>
</dbReference>
<feature type="domain" description="SAF" evidence="3">
    <location>
        <begin position="61"/>
        <end position="124"/>
    </location>
</feature>
<evidence type="ECO:0000313" key="4">
    <source>
        <dbReference type="EMBL" id="QQM47554.1"/>
    </source>
</evidence>
<evidence type="ECO:0000256" key="1">
    <source>
        <dbReference type="SAM" id="MobiDB-lite"/>
    </source>
</evidence>
<dbReference type="InterPro" id="IPR017585">
    <property type="entry name" value="SAF_FlgA"/>
</dbReference>
<evidence type="ECO:0000259" key="3">
    <source>
        <dbReference type="SMART" id="SM00858"/>
    </source>
</evidence>
<feature type="compositionally biased region" description="Low complexity" evidence="1">
    <location>
        <begin position="165"/>
        <end position="176"/>
    </location>
</feature>
<accession>A0A7T7L730</accession>
<keyword evidence="2" id="KW-1133">Transmembrane helix</keyword>
<evidence type="ECO:0000256" key="2">
    <source>
        <dbReference type="SAM" id="Phobius"/>
    </source>
</evidence>
<reference evidence="4 5" key="1">
    <citation type="submission" date="2020-12" db="EMBL/GenBank/DDBJ databases">
        <title>A novel species.</title>
        <authorList>
            <person name="Li K."/>
        </authorList>
    </citation>
    <scope>NUCLEOTIDE SEQUENCE [LARGE SCALE GENOMIC DNA]</scope>
    <source>
        <strain evidence="4 5">ZYC-3</strain>
        <plasmid evidence="4 5">unnamed1</plasmid>
    </source>
</reference>